<gene>
    <name evidence="1" type="ORF">D8M04_00885</name>
</gene>
<comment type="caution">
    <text evidence="1">The sequence shown here is derived from an EMBL/GenBank/DDBJ whole genome shotgun (WGS) entry which is preliminary data.</text>
</comment>
<dbReference type="InterPro" id="IPR005883">
    <property type="entry name" value="PilM"/>
</dbReference>
<protein>
    <recommendedName>
        <fullName evidence="3">Pilus assembly protein PilM</fullName>
    </recommendedName>
</protein>
<dbReference type="Gene3D" id="3.30.1490.300">
    <property type="match status" value="1"/>
</dbReference>
<dbReference type="AlphaFoldDB" id="A0A498DCU7"/>
<dbReference type="Pfam" id="PF11104">
    <property type="entry name" value="PilM_2"/>
    <property type="match status" value="1"/>
</dbReference>
<name>A0A498DCU7_9BACI</name>
<dbReference type="Gene3D" id="3.30.420.40">
    <property type="match status" value="2"/>
</dbReference>
<dbReference type="EMBL" id="RCHR01000001">
    <property type="protein sequence ID" value="RLL47866.1"/>
    <property type="molecule type" value="Genomic_DNA"/>
</dbReference>
<organism evidence="1 2">
    <name type="scientific">Oceanobacillus piezotolerans</name>
    <dbReference type="NCBI Taxonomy" id="2448030"/>
    <lineage>
        <taxon>Bacteria</taxon>
        <taxon>Bacillati</taxon>
        <taxon>Bacillota</taxon>
        <taxon>Bacilli</taxon>
        <taxon>Bacillales</taxon>
        <taxon>Bacillaceae</taxon>
        <taxon>Oceanobacillus</taxon>
    </lineage>
</organism>
<dbReference type="Proteomes" id="UP000270219">
    <property type="component" value="Unassembled WGS sequence"/>
</dbReference>
<evidence type="ECO:0000313" key="1">
    <source>
        <dbReference type="EMBL" id="RLL47866.1"/>
    </source>
</evidence>
<evidence type="ECO:0000313" key="2">
    <source>
        <dbReference type="Proteomes" id="UP000270219"/>
    </source>
</evidence>
<accession>A0A498DCU7</accession>
<proteinExistence type="predicted"/>
<evidence type="ECO:0008006" key="3">
    <source>
        <dbReference type="Google" id="ProtNLM"/>
    </source>
</evidence>
<sequence>MINNKIILLSIKLRRMSFYDSAINHGEMVKGITTNPIKNRLVKTMLRKSKKIINIVIEDYIIRITENTGKGLTSLRLLREKPLPLGFLENGKIIDEIGFFDFMKELVKEFGIKNRQVRFYVPNSLVIMREVDFPAGLKEKEITEYFRDEIGKSIHLPFKDSVFDISYLPAENSNSSEEFGIQSEIRKGTLFAAPEDEMKKYTEILADVSLKPVAADVEALGVYRYYHHIYKMNKEHVYLFVQLNVTSINISIFHNHNLEFLRYQNLDVQLKGWHIDNEINEINWEYVEDENQLLGIVEDQLIELERIMNFYRFSLKKGESMVNEMVILGDHPLVNIFNQKVKNQVEIPVNYLKGYVTKHMDREVGSQFIPALGLALKGGAKDAS</sequence>
<reference evidence="1 2" key="1">
    <citation type="submission" date="2018-10" db="EMBL/GenBank/DDBJ databases">
        <title>Oceanobacillus sp. YLB-02 draft genome.</title>
        <authorList>
            <person name="Yu L."/>
        </authorList>
    </citation>
    <scope>NUCLEOTIDE SEQUENCE [LARGE SCALE GENOMIC DNA]</scope>
    <source>
        <strain evidence="1 2">YLB-02</strain>
    </source>
</reference>
<keyword evidence="2" id="KW-1185">Reference proteome</keyword>